<dbReference type="SUPFAM" id="SSF48452">
    <property type="entry name" value="TPR-like"/>
    <property type="match status" value="1"/>
</dbReference>
<evidence type="ECO:0000256" key="1">
    <source>
        <dbReference type="ARBA" id="ARBA00004442"/>
    </source>
</evidence>
<dbReference type="Pfam" id="PF07980">
    <property type="entry name" value="SusD_RagB"/>
    <property type="match status" value="1"/>
</dbReference>
<evidence type="ECO:0000313" key="10">
    <source>
        <dbReference type="Proteomes" id="UP000679691"/>
    </source>
</evidence>
<evidence type="ECO:0000256" key="4">
    <source>
        <dbReference type="ARBA" id="ARBA00023136"/>
    </source>
</evidence>
<organism evidence="9 10">
    <name type="scientific">Rhinopithecimicrobium faecis</name>
    <dbReference type="NCBI Taxonomy" id="2820698"/>
    <lineage>
        <taxon>Bacteria</taxon>
        <taxon>Pseudomonadati</taxon>
        <taxon>Bacteroidota</taxon>
        <taxon>Sphingobacteriia</taxon>
        <taxon>Sphingobacteriales</taxon>
        <taxon>Sphingobacteriaceae</taxon>
        <taxon>Rhinopithecimicrobium</taxon>
    </lineage>
</organism>
<dbReference type="InterPro" id="IPR011990">
    <property type="entry name" value="TPR-like_helical_dom_sf"/>
</dbReference>
<comment type="caution">
    <text evidence="9">The sequence shown here is derived from an EMBL/GenBank/DDBJ whole genome shotgun (WGS) entry which is preliminary data.</text>
</comment>
<comment type="similarity">
    <text evidence="2">Belongs to the SusD family.</text>
</comment>
<dbReference type="GO" id="GO:0009279">
    <property type="term" value="C:cell outer membrane"/>
    <property type="evidence" value="ECO:0007669"/>
    <property type="project" value="UniProtKB-SubCell"/>
</dbReference>
<dbReference type="InterPro" id="IPR012944">
    <property type="entry name" value="SusD_RagB_dom"/>
</dbReference>
<keyword evidence="3 6" id="KW-0732">Signal</keyword>
<feature type="domain" description="RagB/SusD" evidence="7">
    <location>
        <begin position="391"/>
        <end position="506"/>
    </location>
</feature>
<dbReference type="PROSITE" id="PS51257">
    <property type="entry name" value="PROKAR_LIPOPROTEIN"/>
    <property type="match status" value="1"/>
</dbReference>
<keyword evidence="10" id="KW-1185">Reference proteome</keyword>
<evidence type="ECO:0000313" key="9">
    <source>
        <dbReference type="EMBL" id="MBP3943003.1"/>
    </source>
</evidence>
<dbReference type="InterPro" id="IPR033985">
    <property type="entry name" value="SusD-like_N"/>
</dbReference>
<evidence type="ECO:0000259" key="7">
    <source>
        <dbReference type="Pfam" id="PF07980"/>
    </source>
</evidence>
<proteinExistence type="inferred from homology"/>
<dbReference type="RefSeq" id="WP_353546492.1">
    <property type="nucleotide sequence ID" value="NZ_JAGKSB010000005.1"/>
</dbReference>
<feature type="chain" id="PRO_5035853156" evidence="6">
    <location>
        <begin position="26"/>
        <end position="507"/>
    </location>
</feature>
<accession>A0A8T4H9B8</accession>
<evidence type="ECO:0000256" key="5">
    <source>
        <dbReference type="ARBA" id="ARBA00023237"/>
    </source>
</evidence>
<protein>
    <submittedName>
        <fullName evidence="9">RagB/SusD family nutrient uptake outer membrane protein</fullName>
    </submittedName>
</protein>
<evidence type="ECO:0000256" key="6">
    <source>
        <dbReference type="SAM" id="SignalP"/>
    </source>
</evidence>
<comment type="subcellular location">
    <subcellularLocation>
        <location evidence="1">Cell outer membrane</location>
    </subcellularLocation>
</comment>
<dbReference type="Proteomes" id="UP000679691">
    <property type="component" value="Unassembled WGS sequence"/>
</dbReference>
<reference evidence="9" key="1">
    <citation type="submission" date="2021-03" db="EMBL/GenBank/DDBJ databases">
        <authorList>
            <person name="Lu T."/>
            <person name="Wang Q."/>
            <person name="Han X."/>
        </authorList>
    </citation>
    <scope>NUCLEOTIDE SEQUENCE</scope>
    <source>
        <strain evidence="9">WQ 2009</strain>
    </source>
</reference>
<dbReference type="Pfam" id="PF14322">
    <property type="entry name" value="SusD-like_3"/>
    <property type="match status" value="1"/>
</dbReference>
<evidence type="ECO:0000259" key="8">
    <source>
        <dbReference type="Pfam" id="PF14322"/>
    </source>
</evidence>
<gene>
    <name evidence="9" type="ORF">J5U18_05400</name>
</gene>
<name>A0A8T4H9B8_9SPHI</name>
<dbReference type="CDD" id="cd08977">
    <property type="entry name" value="SusD"/>
    <property type="match status" value="1"/>
</dbReference>
<keyword evidence="4" id="KW-0472">Membrane</keyword>
<dbReference type="EMBL" id="JAGKSB010000005">
    <property type="protein sequence ID" value="MBP3943003.1"/>
    <property type="molecule type" value="Genomic_DNA"/>
</dbReference>
<evidence type="ECO:0000256" key="2">
    <source>
        <dbReference type="ARBA" id="ARBA00006275"/>
    </source>
</evidence>
<feature type="domain" description="SusD-like N-terminal" evidence="8">
    <location>
        <begin position="106"/>
        <end position="215"/>
    </location>
</feature>
<dbReference type="Gene3D" id="1.25.40.390">
    <property type="match status" value="1"/>
</dbReference>
<feature type="signal peptide" evidence="6">
    <location>
        <begin position="1"/>
        <end position="25"/>
    </location>
</feature>
<sequence>MKTNISRNTYAALLLAVLTSLGFQACNKKLDVPSSYVASETLQWESITDTRSALIGVYGLTRAALANNNAHWIYGEMRYGDFVSYNRGDLDAVYNSDLNASFPLIKSLTDWRRFYAVINAASLLIERAPDVLAKDKRYTEINMKYDIAQARTLRAFAYFYMVRIWGDVPLLTKSFDDGQFIERPRTDQAAVLAFAESELVKAAQDLPFGYAEYPQTYYGEEYSRWRAVLFTKLSAYSILAHIAAWQGKYVDTDVYAKYVLDNYPKSALVYSSTSNLTSATGIFSTEQERSQLAAFTFTYKLGEATSSGHIESLTLASPLVSRKMPDIYVPKDSISKIFPDPNDTRFGVDTISGLTRTNYFTNYAGEIPIFSKIKVIRDGVSDGSYAIFGSNLIFTRLEEITLLRAEALAALGMRDDSMRLLNIIRANRGISLYNQTSTQHIIDAIFEERRRELMGEGWRWYDQIRYNKIRQEDPMFNKLIKDQGILWPISSEVLKKNSLLVQNTYWK</sequence>
<evidence type="ECO:0000256" key="3">
    <source>
        <dbReference type="ARBA" id="ARBA00022729"/>
    </source>
</evidence>
<keyword evidence="5" id="KW-0998">Cell outer membrane</keyword>
<dbReference type="AlphaFoldDB" id="A0A8T4H9B8"/>